<dbReference type="CDD" id="cd01492">
    <property type="entry name" value="Aos1_SUMO"/>
    <property type="match status" value="1"/>
</dbReference>
<dbReference type="GO" id="GO:0019948">
    <property type="term" value="F:SUMO activating enzyme activity"/>
    <property type="evidence" value="ECO:0007669"/>
    <property type="project" value="TreeGrafter"/>
</dbReference>
<dbReference type="InterPro" id="IPR000594">
    <property type="entry name" value="ThiF_NAD_FAD-bd"/>
</dbReference>
<dbReference type="PANTHER" id="PTHR10953">
    <property type="entry name" value="UBIQUITIN-ACTIVATING ENZYME E1"/>
    <property type="match status" value="1"/>
</dbReference>
<reference evidence="3" key="2">
    <citation type="submission" date="2025-08" db="UniProtKB">
        <authorList>
            <consortium name="Ensembl"/>
        </authorList>
    </citation>
    <scope>IDENTIFICATION</scope>
</reference>
<dbReference type="InterPro" id="IPR045886">
    <property type="entry name" value="ThiF/MoeB/HesA"/>
</dbReference>
<feature type="domain" description="THIF-type NAD/FAD binding fold" evidence="2">
    <location>
        <begin position="20"/>
        <end position="129"/>
    </location>
</feature>
<name>A0A8V5GSI5_MELUD</name>
<protein>
    <recommendedName>
        <fullName evidence="2">THIF-type NAD/FAD binding fold domain-containing protein</fullName>
    </recommendedName>
</protein>
<sequence length="266" mass="29201">MVEKEEGGPGGISEEEAAQYDRQIRLWGLEAQKRLRASRVLLVGMKGLGAEVAKNLILAGVKGLTMLDHQQVSQEDTRAQFLIPVGSLGRNRAEASLERAQNLNPMVDVKADAGNVDAKPEEFFRQFDARLIFCPLKEALAVDWRGEKAAAALKRTAPDYFLLQVLLKFRTDKGRDPSPQSYAEDSKLLLQIRTDVLEALGVSTTLLPDDFISYCFSEMAPVCAVVGGILGQEVVKALSQRDPPHNNFFFFDGIKGNGIVECLGPP</sequence>
<dbReference type="GO" id="GO:0031510">
    <property type="term" value="C:SUMO activating enzyme complex"/>
    <property type="evidence" value="ECO:0007669"/>
    <property type="project" value="TreeGrafter"/>
</dbReference>
<dbReference type="Proteomes" id="UP000694405">
    <property type="component" value="Chromosome 24"/>
</dbReference>
<evidence type="ECO:0000256" key="1">
    <source>
        <dbReference type="ARBA" id="ARBA00005673"/>
    </source>
</evidence>
<organism evidence="3 4">
    <name type="scientific">Melopsittacus undulatus</name>
    <name type="common">Budgerigar</name>
    <name type="synonym">Psittacus undulatus</name>
    <dbReference type="NCBI Taxonomy" id="13146"/>
    <lineage>
        <taxon>Eukaryota</taxon>
        <taxon>Metazoa</taxon>
        <taxon>Chordata</taxon>
        <taxon>Craniata</taxon>
        <taxon>Vertebrata</taxon>
        <taxon>Euteleostomi</taxon>
        <taxon>Archelosauria</taxon>
        <taxon>Archosauria</taxon>
        <taxon>Dinosauria</taxon>
        <taxon>Saurischia</taxon>
        <taxon>Theropoda</taxon>
        <taxon>Coelurosauria</taxon>
        <taxon>Aves</taxon>
        <taxon>Neognathae</taxon>
        <taxon>Neoaves</taxon>
        <taxon>Telluraves</taxon>
        <taxon>Australaves</taxon>
        <taxon>Psittaciformes</taxon>
        <taxon>Psittaculidae</taxon>
        <taxon>Melopsittacus</taxon>
    </lineage>
</organism>
<dbReference type="GO" id="GO:0016925">
    <property type="term" value="P:protein sumoylation"/>
    <property type="evidence" value="ECO:0007669"/>
    <property type="project" value="TreeGrafter"/>
</dbReference>
<dbReference type="Ensembl" id="ENSMUNT00000034696.1">
    <property type="protein sequence ID" value="ENSMUNP00000023842.1"/>
    <property type="gene ID" value="ENSMUNG00000018311.1"/>
</dbReference>
<gene>
    <name evidence="3" type="primary">LOC101881891</name>
</gene>
<comment type="similarity">
    <text evidence="1">Belongs to the ubiquitin-activating E1 family.</text>
</comment>
<dbReference type="InterPro" id="IPR035985">
    <property type="entry name" value="Ubiquitin-activating_enz"/>
</dbReference>
<evidence type="ECO:0000259" key="2">
    <source>
        <dbReference type="Pfam" id="PF00899"/>
    </source>
</evidence>
<dbReference type="AlphaFoldDB" id="A0A8V5GSI5"/>
<evidence type="ECO:0000313" key="4">
    <source>
        <dbReference type="Proteomes" id="UP000694405"/>
    </source>
</evidence>
<accession>A0A8V5GSI5</accession>
<dbReference type="PANTHER" id="PTHR10953:SF162">
    <property type="entry name" value="SUMO-ACTIVATING ENZYME SUBUNIT 1"/>
    <property type="match status" value="1"/>
</dbReference>
<dbReference type="Gene3D" id="3.40.50.720">
    <property type="entry name" value="NAD(P)-binding Rossmann-like Domain"/>
    <property type="match status" value="2"/>
</dbReference>
<dbReference type="GO" id="GO:0005737">
    <property type="term" value="C:cytoplasm"/>
    <property type="evidence" value="ECO:0007669"/>
    <property type="project" value="TreeGrafter"/>
</dbReference>
<keyword evidence="4" id="KW-1185">Reference proteome</keyword>
<reference evidence="3" key="3">
    <citation type="submission" date="2025-09" db="UniProtKB">
        <authorList>
            <consortium name="Ensembl"/>
        </authorList>
    </citation>
    <scope>IDENTIFICATION</scope>
</reference>
<reference evidence="3" key="1">
    <citation type="submission" date="2020-03" db="EMBL/GenBank/DDBJ databases">
        <title>Melopsittacus undulatus (budgerigar) genome, bMelUnd1, maternal haplotype with Z.</title>
        <authorList>
            <person name="Gedman G."/>
            <person name="Mountcastle J."/>
            <person name="Haase B."/>
            <person name="Formenti G."/>
            <person name="Wright T."/>
            <person name="Apodaca J."/>
            <person name="Pelan S."/>
            <person name="Chow W."/>
            <person name="Rhie A."/>
            <person name="Howe K."/>
            <person name="Fedrigo O."/>
            <person name="Jarvis E.D."/>
        </authorList>
    </citation>
    <scope>NUCLEOTIDE SEQUENCE [LARGE SCALE GENOMIC DNA]</scope>
</reference>
<proteinExistence type="inferred from homology"/>
<dbReference type="SUPFAM" id="SSF69572">
    <property type="entry name" value="Activating enzymes of the ubiquitin-like proteins"/>
    <property type="match status" value="1"/>
</dbReference>
<evidence type="ECO:0000313" key="3">
    <source>
        <dbReference type="Ensembl" id="ENSMUNP00000023842.1"/>
    </source>
</evidence>
<dbReference type="Pfam" id="PF00899">
    <property type="entry name" value="ThiF"/>
    <property type="match status" value="1"/>
</dbReference>